<evidence type="ECO:0000256" key="1">
    <source>
        <dbReference type="ARBA" id="ARBA00004672"/>
    </source>
</evidence>
<dbReference type="Proteomes" id="UP000014155">
    <property type="component" value="Unassembled WGS sequence"/>
</dbReference>
<dbReference type="InterPro" id="IPR001636">
    <property type="entry name" value="SAICAR_synth"/>
</dbReference>
<organism evidence="13 14">
    <name type="scientific">Ruminiclostridium cellobioparum subsp. termitidis CT1112</name>
    <dbReference type="NCBI Taxonomy" id="1195236"/>
    <lineage>
        <taxon>Bacteria</taxon>
        <taxon>Bacillati</taxon>
        <taxon>Bacillota</taxon>
        <taxon>Clostridia</taxon>
        <taxon>Eubacteriales</taxon>
        <taxon>Oscillospiraceae</taxon>
        <taxon>Ruminiclostridium</taxon>
    </lineage>
</organism>
<reference evidence="13 14" key="1">
    <citation type="journal article" date="2013" name="Genome Announc.">
        <title>Draft Genome Sequence of the Cellulolytic, Mesophilic, Anaerobic Bacterium Clostridium termitidis Strain CT1112 (DSM 5398).</title>
        <authorList>
            <person name="Lal S."/>
            <person name="Ramachandran U."/>
            <person name="Zhang X."/>
            <person name="Munir R."/>
            <person name="Sparling R."/>
            <person name="Levin D.B."/>
        </authorList>
    </citation>
    <scope>NUCLEOTIDE SEQUENCE [LARGE SCALE GENOMIC DNA]</scope>
    <source>
        <strain evidence="13 14">CT1112</strain>
    </source>
</reference>
<dbReference type="RefSeq" id="WP_004627305.1">
    <property type="nucleotide sequence ID" value="NZ_AORV01000044.1"/>
</dbReference>
<keyword evidence="5 11" id="KW-0436">Ligase</keyword>
<comment type="catalytic activity">
    <reaction evidence="10 11">
        <text>5-amino-1-(5-phospho-D-ribosyl)imidazole-4-carboxylate + L-aspartate + ATP = (2S)-2-[5-amino-1-(5-phospho-beta-D-ribosyl)imidazole-4-carboxamido]succinate + ADP + phosphate + 2 H(+)</text>
        <dbReference type="Rhea" id="RHEA:22628"/>
        <dbReference type="ChEBI" id="CHEBI:15378"/>
        <dbReference type="ChEBI" id="CHEBI:29991"/>
        <dbReference type="ChEBI" id="CHEBI:30616"/>
        <dbReference type="ChEBI" id="CHEBI:43474"/>
        <dbReference type="ChEBI" id="CHEBI:58443"/>
        <dbReference type="ChEBI" id="CHEBI:77657"/>
        <dbReference type="ChEBI" id="CHEBI:456216"/>
        <dbReference type="EC" id="6.3.2.6"/>
    </reaction>
</comment>
<comment type="caution">
    <text evidence="13">The sequence shown here is derived from an EMBL/GenBank/DDBJ whole genome shotgun (WGS) entry which is preliminary data.</text>
</comment>
<evidence type="ECO:0000256" key="2">
    <source>
        <dbReference type="ARBA" id="ARBA00010190"/>
    </source>
</evidence>
<dbReference type="GO" id="GO:0004639">
    <property type="term" value="F:phosphoribosylaminoimidazolesuccinocarboxamide synthase activity"/>
    <property type="evidence" value="ECO:0007669"/>
    <property type="project" value="UniProtKB-UniRule"/>
</dbReference>
<gene>
    <name evidence="11" type="primary">purC</name>
    <name evidence="13" type="ORF">CTER_3190</name>
</gene>
<evidence type="ECO:0000313" key="14">
    <source>
        <dbReference type="Proteomes" id="UP000014155"/>
    </source>
</evidence>
<evidence type="ECO:0000313" key="13">
    <source>
        <dbReference type="EMBL" id="EMS71029.1"/>
    </source>
</evidence>
<dbReference type="Pfam" id="PF01259">
    <property type="entry name" value="SAICAR_synt"/>
    <property type="match status" value="1"/>
</dbReference>
<dbReference type="EMBL" id="AORV01000044">
    <property type="protein sequence ID" value="EMS71029.1"/>
    <property type="molecule type" value="Genomic_DNA"/>
</dbReference>
<dbReference type="Gene3D" id="3.30.470.20">
    <property type="entry name" value="ATP-grasp fold, B domain"/>
    <property type="match status" value="1"/>
</dbReference>
<evidence type="ECO:0000256" key="11">
    <source>
        <dbReference type="HAMAP-Rule" id="MF_00137"/>
    </source>
</evidence>
<evidence type="ECO:0000256" key="3">
    <source>
        <dbReference type="ARBA" id="ARBA00012217"/>
    </source>
</evidence>
<dbReference type="UniPathway" id="UPA00074">
    <property type="reaction ID" value="UER00131"/>
</dbReference>
<dbReference type="GO" id="GO:0005737">
    <property type="term" value="C:cytoplasm"/>
    <property type="evidence" value="ECO:0007669"/>
    <property type="project" value="TreeGrafter"/>
</dbReference>
<dbReference type="FunFam" id="3.30.470.20:FF:000015">
    <property type="entry name" value="Phosphoribosylaminoimidazole-succinocarboxamide synthase"/>
    <property type="match status" value="1"/>
</dbReference>
<dbReference type="SUPFAM" id="SSF56104">
    <property type="entry name" value="SAICAR synthase-like"/>
    <property type="match status" value="1"/>
</dbReference>
<proteinExistence type="inferred from homology"/>
<keyword evidence="6 11" id="KW-0547">Nucleotide-binding</keyword>
<name>S0FPE9_RUMCE</name>
<dbReference type="STRING" id="1195236.CTER_3190"/>
<dbReference type="HAMAP" id="MF_00137">
    <property type="entry name" value="SAICAR_synth"/>
    <property type="match status" value="1"/>
</dbReference>
<dbReference type="InterPro" id="IPR018236">
    <property type="entry name" value="SAICAR_synthetase_CS"/>
</dbReference>
<keyword evidence="8 11" id="KW-0067">ATP-binding</keyword>
<dbReference type="PANTHER" id="PTHR43700">
    <property type="entry name" value="PHOSPHORIBOSYLAMINOIMIDAZOLE-SUCCINOCARBOXAMIDE SYNTHASE"/>
    <property type="match status" value="1"/>
</dbReference>
<evidence type="ECO:0000256" key="10">
    <source>
        <dbReference type="ARBA" id="ARBA00048475"/>
    </source>
</evidence>
<dbReference type="GO" id="GO:0006189">
    <property type="term" value="P:'de novo' IMP biosynthetic process"/>
    <property type="evidence" value="ECO:0007669"/>
    <property type="project" value="UniProtKB-UniRule"/>
</dbReference>
<dbReference type="PROSITE" id="PS01058">
    <property type="entry name" value="SAICAR_SYNTHETASE_2"/>
    <property type="match status" value="1"/>
</dbReference>
<dbReference type="EC" id="6.3.2.6" evidence="3 11"/>
<dbReference type="InterPro" id="IPR028923">
    <property type="entry name" value="SAICAR_synt/ADE2_N"/>
</dbReference>
<dbReference type="eggNOG" id="COG0152">
    <property type="taxonomic scope" value="Bacteria"/>
</dbReference>
<dbReference type="GO" id="GO:0005524">
    <property type="term" value="F:ATP binding"/>
    <property type="evidence" value="ECO:0007669"/>
    <property type="project" value="UniProtKB-KW"/>
</dbReference>
<evidence type="ECO:0000256" key="4">
    <source>
        <dbReference type="ARBA" id="ARBA00016460"/>
    </source>
</evidence>
<evidence type="ECO:0000256" key="8">
    <source>
        <dbReference type="ARBA" id="ARBA00022840"/>
    </source>
</evidence>
<dbReference type="PANTHER" id="PTHR43700:SF1">
    <property type="entry name" value="PHOSPHORIBOSYLAMINOIMIDAZOLE-SUCCINOCARBOXAMIDE SYNTHASE"/>
    <property type="match status" value="1"/>
</dbReference>
<evidence type="ECO:0000256" key="7">
    <source>
        <dbReference type="ARBA" id="ARBA00022755"/>
    </source>
</evidence>
<dbReference type="NCBIfam" id="NF010568">
    <property type="entry name" value="PRK13961.1"/>
    <property type="match status" value="1"/>
</dbReference>
<evidence type="ECO:0000256" key="6">
    <source>
        <dbReference type="ARBA" id="ARBA00022741"/>
    </source>
</evidence>
<dbReference type="Gene3D" id="3.30.200.20">
    <property type="entry name" value="Phosphorylase Kinase, domain 1"/>
    <property type="match status" value="1"/>
</dbReference>
<feature type="domain" description="SAICAR synthetase/ADE2 N-terminal" evidence="12">
    <location>
        <begin position="14"/>
        <end position="264"/>
    </location>
</feature>
<evidence type="ECO:0000256" key="9">
    <source>
        <dbReference type="ARBA" id="ARBA00030409"/>
    </source>
</evidence>
<evidence type="ECO:0000259" key="12">
    <source>
        <dbReference type="Pfam" id="PF01259"/>
    </source>
</evidence>
<keyword evidence="14" id="KW-1185">Reference proteome</keyword>
<comment type="similarity">
    <text evidence="2 11">Belongs to the SAICAR synthetase family.</text>
</comment>
<dbReference type="PATRIC" id="fig|1195236.3.peg.3413"/>
<evidence type="ECO:0000256" key="5">
    <source>
        <dbReference type="ARBA" id="ARBA00022598"/>
    </source>
</evidence>
<comment type="pathway">
    <text evidence="1 11">Purine metabolism; IMP biosynthesis via de novo pathway; 5-amino-1-(5-phospho-D-ribosyl)imidazole-4-carboxamide from 5-amino-1-(5-phospho-D-ribosyl)imidazole-4-carboxylate: step 1/2.</text>
</comment>
<keyword evidence="7 11" id="KW-0658">Purine biosynthesis</keyword>
<dbReference type="AlphaFoldDB" id="S0FPE9"/>
<sequence>MLINNTDFIKLPLFIKGKVRNVYDLGNELLIVVTDRISAFDVVFSELIPNKGKVLNSISAFWFDYTKDIIGNHVITTDVSKYPAGLSQFREELEGRSMLVKKIEMVPAECIVRGYLEGSGLKEYQQTGSICGIKLPAGLRQGDRLPEPIFTPSTKESEGHDINVSYEVLCEKIGSDLADKLKTASINLYKKASKHAESVGLILADTKFEFGMSDGELVVGDEMFTPDSSRFWAMDGYQPGRAQKSFDKQYLREYLESLTWDKQPPAPALPEEVIRKTEAKYIEAYEKITGQKF</sequence>
<accession>S0FPE9</accession>
<protein>
    <recommendedName>
        <fullName evidence="4 11">Phosphoribosylaminoimidazole-succinocarboxamide synthase</fullName>
        <ecNumber evidence="3 11">6.3.2.6</ecNumber>
    </recommendedName>
    <alternativeName>
        <fullName evidence="9 11">SAICAR synthetase</fullName>
    </alternativeName>
</protein>
<dbReference type="CDD" id="cd01414">
    <property type="entry name" value="SAICAR_synt_Sc"/>
    <property type="match status" value="1"/>
</dbReference>
<dbReference type="NCBIfam" id="TIGR00081">
    <property type="entry name" value="purC"/>
    <property type="match status" value="1"/>
</dbReference>